<keyword evidence="2" id="KW-1185">Reference proteome</keyword>
<dbReference type="EMBL" id="JABCKV010000024">
    <property type="protein sequence ID" value="KAG5646239.1"/>
    <property type="molecule type" value="Genomic_DNA"/>
</dbReference>
<gene>
    <name evidence="1" type="ORF">DXG03_004066</name>
</gene>
<organism evidence="1 2">
    <name type="scientific">Asterophora parasitica</name>
    <dbReference type="NCBI Taxonomy" id="117018"/>
    <lineage>
        <taxon>Eukaryota</taxon>
        <taxon>Fungi</taxon>
        <taxon>Dikarya</taxon>
        <taxon>Basidiomycota</taxon>
        <taxon>Agaricomycotina</taxon>
        <taxon>Agaricomycetes</taxon>
        <taxon>Agaricomycetidae</taxon>
        <taxon>Agaricales</taxon>
        <taxon>Tricholomatineae</taxon>
        <taxon>Lyophyllaceae</taxon>
        <taxon>Asterophora</taxon>
    </lineage>
</organism>
<name>A0A9P7G993_9AGAR</name>
<proteinExistence type="predicted"/>
<evidence type="ECO:0000313" key="2">
    <source>
        <dbReference type="Proteomes" id="UP000775547"/>
    </source>
</evidence>
<reference evidence="1" key="1">
    <citation type="submission" date="2020-07" db="EMBL/GenBank/DDBJ databases">
        <authorList>
            <person name="Nieuwenhuis M."/>
            <person name="Van De Peppel L.J.J."/>
        </authorList>
    </citation>
    <scope>NUCLEOTIDE SEQUENCE</scope>
    <source>
        <strain evidence="1">AP01</strain>
        <tissue evidence="1">Mycelium</tissue>
    </source>
</reference>
<dbReference type="Proteomes" id="UP000775547">
    <property type="component" value="Unassembled WGS sequence"/>
</dbReference>
<dbReference type="AlphaFoldDB" id="A0A9P7G993"/>
<accession>A0A9P7G993</accession>
<reference evidence="1" key="2">
    <citation type="submission" date="2021-10" db="EMBL/GenBank/DDBJ databases">
        <title>Phylogenomics reveals ancestral predisposition of the termite-cultivated fungus Termitomyces towards a domesticated lifestyle.</title>
        <authorList>
            <person name="Auxier B."/>
            <person name="Grum-Grzhimaylo A."/>
            <person name="Cardenas M.E."/>
            <person name="Lodge J.D."/>
            <person name="Laessoe T."/>
            <person name="Pedersen O."/>
            <person name="Smith M.E."/>
            <person name="Kuyper T.W."/>
            <person name="Franco-Molano E.A."/>
            <person name="Baroni T.J."/>
            <person name="Aanen D.K."/>
        </authorList>
    </citation>
    <scope>NUCLEOTIDE SEQUENCE</scope>
    <source>
        <strain evidence="1">AP01</strain>
        <tissue evidence="1">Mycelium</tissue>
    </source>
</reference>
<protein>
    <submittedName>
        <fullName evidence="1">Uncharacterized protein</fullName>
    </submittedName>
</protein>
<evidence type="ECO:0000313" key="1">
    <source>
        <dbReference type="EMBL" id="KAG5646239.1"/>
    </source>
</evidence>
<sequence>MATKPLDVLKVGLARLKGQIKTRRDDILARLARNECVLDDDEHRLDHDANFVDEDAILELLEKASDYERGLERLNSQLQYAYIADLDDPFAHKLEGGWSKPTFEYGLWTRSQLEQAQE</sequence>
<comment type="caution">
    <text evidence="1">The sequence shown here is derived from an EMBL/GenBank/DDBJ whole genome shotgun (WGS) entry which is preliminary data.</text>
</comment>
<dbReference type="OrthoDB" id="2507562at2759"/>